<dbReference type="PROSITE" id="PS51462">
    <property type="entry name" value="NUDIX"/>
    <property type="match status" value="1"/>
</dbReference>
<gene>
    <name evidence="2" type="ORF">COU28_03850</name>
</gene>
<dbReference type="Pfam" id="PF00293">
    <property type="entry name" value="NUDIX"/>
    <property type="match status" value="1"/>
</dbReference>
<reference evidence="3" key="1">
    <citation type="submission" date="2017-09" db="EMBL/GenBank/DDBJ databases">
        <title>Depth-based differentiation of microbial function through sediment-hosted aquifers and enrichment of novel symbionts in the deep terrestrial subsurface.</title>
        <authorList>
            <person name="Probst A.J."/>
            <person name="Ladd B."/>
            <person name="Jarett J.K."/>
            <person name="Geller-Mcgrath D.E."/>
            <person name="Sieber C.M.K."/>
            <person name="Emerson J.B."/>
            <person name="Anantharaman K."/>
            <person name="Thomas B.C."/>
            <person name="Malmstrom R."/>
            <person name="Stieglmeier M."/>
            <person name="Klingl A."/>
            <person name="Woyke T."/>
            <person name="Ryan C.M."/>
            <person name="Banfield J.F."/>
        </authorList>
    </citation>
    <scope>NUCLEOTIDE SEQUENCE [LARGE SCALE GENOMIC DNA]</scope>
</reference>
<dbReference type="PANTHER" id="PTHR43736">
    <property type="entry name" value="ADP-RIBOSE PYROPHOSPHATASE"/>
    <property type="match status" value="1"/>
</dbReference>
<evidence type="ECO:0000313" key="2">
    <source>
        <dbReference type="EMBL" id="PIR78027.1"/>
    </source>
</evidence>
<dbReference type="Proteomes" id="UP000230852">
    <property type="component" value="Unassembled WGS sequence"/>
</dbReference>
<dbReference type="CDD" id="cd04664">
    <property type="entry name" value="NUDIX_DHNTPase_like"/>
    <property type="match status" value="1"/>
</dbReference>
<dbReference type="InterPro" id="IPR015797">
    <property type="entry name" value="NUDIX_hydrolase-like_dom_sf"/>
</dbReference>
<feature type="domain" description="Nudix hydrolase" evidence="1">
    <location>
        <begin position="3"/>
        <end position="134"/>
    </location>
</feature>
<dbReference type="Gene3D" id="3.90.79.10">
    <property type="entry name" value="Nucleoside Triphosphate Pyrophosphohydrolase"/>
    <property type="match status" value="1"/>
</dbReference>
<dbReference type="PANTHER" id="PTHR43736:SF1">
    <property type="entry name" value="DIHYDRONEOPTERIN TRIPHOSPHATE DIPHOSPHATASE"/>
    <property type="match status" value="1"/>
</dbReference>
<dbReference type="InterPro" id="IPR000086">
    <property type="entry name" value="NUDIX_hydrolase_dom"/>
</dbReference>
<name>A0A2H0TXS6_9BACT</name>
<evidence type="ECO:0000313" key="3">
    <source>
        <dbReference type="Proteomes" id="UP000230852"/>
    </source>
</evidence>
<dbReference type="AlphaFoldDB" id="A0A2H0TXS6"/>
<accession>A0A2H0TXS6</accession>
<dbReference type="SUPFAM" id="SSF55811">
    <property type="entry name" value="Nudix"/>
    <property type="match status" value="1"/>
</dbReference>
<evidence type="ECO:0000259" key="1">
    <source>
        <dbReference type="PROSITE" id="PS51462"/>
    </source>
</evidence>
<organism evidence="2 3">
    <name type="scientific">Candidatus Magasanikbacteria bacterium CG10_big_fil_rev_8_21_14_0_10_36_16</name>
    <dbReference type="NCBI Taxonomy" id="1974645"/>
    <lineage>
        <taxon>Bacteria</taxon>
        <taxon>Candidatus Magasanikiibacteriota</taxon>
    </lineage>
</organism>
<protein>
    <submittedName>
        <fullName evidence="2">NUDIX pyrophosphatase</fullName>
    </submittedName>
</protein>
<dbReference type="EMBL" id="PFBU01000074">
    <property type="protein sequence ID" value="PIR78027.1"/>
    <property type="molecule type" value="Genomic_DNA"/>
</dbReference>
<comment type="caution">
    <text evidence="2">The sequence shown here is derived from an EMBL/GenBank/DDBJ whole genome shotgun (WGS) entry which is preliminary data.</text>
</comment>
<proteinExistence type="predicted"/>
<sequence>MPKRIAQVEIIVYKVVDNQPLFLLLKRIESRGGFWQPITGGANDDETLQAAAKRELYEETQIKDYLNFFEDVYYFEFDIEIHGRIKEYVFAVEIDTNTDAILSDEHEEKKWCNLEEALKLLKYENNKEGFRKVFAIINK</sequence>